<keyword evidence="3" id="KW-1133">Transmembrane helix</keyword>
<reference evidence="5 6" key="1">
    <citation type="submission" date="2014-04" db="EMBL/GenBank/DDBJ databases">
        <authorList>
            <consortium name="DOE Joint Genome Institute"/>
            <person name="Kuo A."/>
            <person name="Zuccaro A."/>
            <person name="Kohler A."/>
            <person name="Nagy L.G."/>
            <person name="Floudas D."/>
            <person name="Copeland A."/>
            <person name="Barry K.W."/>
            <person name="Cichocki N."/>
            <person name="Veneault-Fourrey C."/>
            <person name="LaButti K."/>
            <person name="Lindquist E.A."/>
            <person name="Lipzen A."/>
            <person name="Lundell T."/>
            <person name="Morin E."/>
            <person name="Murat C."/>
            <person name="Sun H."/>
            <person name="Tunlid A."/>
            <person name="Henrissat B."/>
            <person name="Grigoriev I.V."/>
            <person name="Hibbett D.S."/>
            <person name="Martin F."/>
            <person name="Nordberg H.P."/>
            <person name="Cantor M.N."/>
            <person name="Hua S.X."/>
        </authorList>
    </citation>
    <scope>NUCLEOTIDE SEQUENCE [LARGE SCALE GENOMIC DNA]</scope>
    <source>
        <strain evidence="5 6">MAFF 305830</strain>
    </source>
</reference>
<dbReference type="InterPro" id="IPR002641">
    <property type="entry name" value="PNPLA_dom"/>
</dbReference>
<dbReference type="InterPro" id="IPR027417">
    <property type="entry name" value="P-loop_NTPase"/>
</dbReference>
<dbReference type="GO" id="GO:0046486">
    <property type="term" value="P:glycerolipid metabolic process"/>
    <property type="evidence" value="ECO:0007669"/>
    <property type="project" value="UniProtKB-ARBA"/>
</dbReference>
<dbReference type="Pfam" id="PF13374">
    <property type="entry name" value="TPR_10"/>
    <property type="match status" value="2"/>
</dbReference>
<reference evidence="6" key="2">
    <citation type="submission" date="2015-01" db="EMBL/GenBank/DDBJ databases">
        <title>Evolutionary Origins and Diversification of the Mycorrhizal Mutualists.</title>
        <authorList>
            <consortium name="DOE Joint Genome Institute"/>
            <consortium name="Mycorrhizal Genomics Consortium"/>
            <person name="Kohler A."/>
            <person name="Kuo A."/>
            <person name="Nagy L.G."/>
            <person name="Floudas D."/>
            <person name="Copeland A."/>
            <person name="Barry K.W."/>
            <person name="Cichocki N."/>
            <person name="Veneault-Fourrey C."/>
            <person name="LaButti K."/>
            <person name="Lindquist E.A."/>
            <person name="Lipzen A."/>
            <person name="Lundell T."/>
            <person name="Morin E."/>
            <person name="Murat C."/>
            <person name="Riley R."/>
            <person name="Ohm R."/>
            <person name="Sun H."/>
            <person name="Tunlid A."/>
            <person name="Henrissat B."/>
            <person name="Grigoriev I.V."/>
            <person name="Hibbett D.S."/>
            <person name="Martin F."/>
        </authorList>
    </citation>
    <scope>NUCLEOTIDE SEQUENCE [LARGE SCALE GENOMIC DNA]</scope>
    <source>
        <strain evidence="6">MAFF 305830</strain>
    </source>
</reference>
<dbReference type="SUPFAM" id="SSF48452">
    <property type="entry name" value="TPR-like"/>
    <property type="match status" value="2"/>
</dbReference>
<dbReference type="OrthoDB" id="1658288at2759"/>
<dbReference type="STRING" id="933852.A0A0C2X1L7"/>
<dbReference type="SUPFAM" id="SSF52151">
    <property type="entry name" value="FabD/lysophospholipase-like"/>
    <property type="match status" value="1"/>
</dbReference>
<evidence type="ECO:0000259" key="4">
    <source>
        <dbReference type="PROSITE" id="PS51635"/>
    </source>
</evidence>
<dbReference type="SMART" id="SM00028">
    <property type="entry name" value="TPR"/>
    <property type="match status" value="5"/>
</dbReference>
<keyword evidence="3" id="KW-0472">Membrane</keyword>
<feature type="domain" description="PNPLA" evidence="4">
    <location>
        <begin position="20"/>
        <end position="212"/>
    </location>
</feature>
<dbReference type="PROSITE" id="PS51635">
    <property type="entry name" value="PNPLA"/>
    <property type="match status" value="1"/>
</dbReference>
<dbReference type="SUPFAM" id="SSF52540">
    <property type="entry name" value="P-loop containing nucleoside triphosphate hydrolases"/>
    <property type="match status" value="1"/>
</dbReference>
<dbReference type="Pfam" id="PF13424">
    <property type="entry name" value="TPR_12"/>
    <property type="match status" value="2"/>
</dbReference>
<gene>
    <name evidence="5" type="ORF">M408DRAFT_214516</name>
</gene>
<dbReference type="Pfam" id="PF01734">
    <property type="entry name" value="Patatin"/>
    <property type="match status" value="1"/>
</dbReference>
<dbReference type="InterPro" id="IPR053137">
    <property type="entry name" value="NLR-like"/>
</dbReference>
<evidence type="ECO:0000256" key="1">
    <source>
        <dbReference type="ARBA" id="ARBA00023098"/>
    </source>
</evidence>
<proteinExistence type="predicted"/>
<dbReference type="EMBL" id="KN824280">
    <property type="protein sequence ID" value="KIM32148.1"/>
    <property type="molecule type" value="Genomic_DNA"/>
</dbReference>
<dbReference type="AlphaFoldDB" id="A0A0C2X1L7"/>
<dbReference type="Proteomes" id="UP000054097">
    <property type="component" value="Unassembled WGS sequence"/>
</dbReference>
<comment type="caution">
    <text evidence="2">Lacks conserved residue(s) required for the propagation of feature annotation.</text>
</comment>
<dbReference type="Gene3D" id="3.40.50.300">
    <property type="entry name" value="P-loop containing nucleotide triphosphate hydrolases"/>
    <property type="match status" value="1"/>
</dbReference>
<keyword evidence="1" id="KW-0443">Lipid metabolism</keyword>
<sequence>MATDAVHRISSPKRDGIRILSLDGGDTRSLSQLLILEELLKRLGHDTREDIRPCEYFHSITGVGAGGIIAILLGIFGVSIDKSIELFGQLCQRVFPSEGCDEATRSILLEETITTIMKELQIPEDTRLRNDLNLGAGCHVSICYSSSIMSGCRMFRNYESRQPSYNPTIIEAVRAAWATPGLFSPIRIGVMPTQEEVISAVNGFSNPTQEALREAEAFFGNEKLISAVLSLGVGRRNVALFTPKVLTTLVAQDTDVTAENIQRRIGTLGVYFRFSVDQVIETKDAQIQDQFALVTAHTREYLGGDVVSRSLDNYLKIAASTSPVSLDRLCRSKTGGSKSSIGLPPLSAFFTMRTGPMNAIIEALQNAPHGSPALALVTGLGGTGKTQISLKYAYDHDDQYDHILFVDASSTESLEKTLISRIRSIDRQLHPGSAEEAIDLLANPMGNLSRNWFMIMDNADNTDMDLRDYIPPCDHGQILVTSRNSALGDLFPEGHIVLDVMSSDEAVEALLSAALGPKESAEAERPRMNIIKSIPRTKEDYSCAAQIVEELGYLPLAVIQAACYIKKQKCLHEYPNLLKNSRSRILRWPASVQRDKLKYAHSTYAAFDTTLGALSSRALQLLGIISFFHFSNFPKPLVGVAASHKFGYQPFELLDRPPEYQACIDLLQQIFCPNGYWDPMELDALLEELQHYSLVSLVPVNSVVTLRFHPLLHGWANDRLSEPDRELFKNAAVRLLTCGLDRDDDYLRIYLFSHIDRLYLSSEEVHVNDKAALASLLSGSKAVLGVWKDVHAKVEAVYGAKHVRTTRATLQLADAIADDGDWNAMEKMEEEVVTVLKEIMGKDHLETAYAMANLARTYRLKGERYSEAAALEMEVLRVRRELVGPQNRLIVDALDDLAATRMLEGNYTETESLLTEAMDMISSLVGKSHPATINIMNRLAKCYKRKGEEEKMIQMKQEVARLQRSIRGEKHTRTIEAMVKLAKSYNRQNQYSEAEKVWREITDIRRKLLGNHHQVTLTSLYMQAFAVTRQDRHADSEKLWRELLAGEQEVYGERHRFTIDTVYWLAKSIMAQERHVEAEMLLKKVVEIRRELYKDKDEITFKALYHLALSLHLQKRYTDSEVIWKELLSYNREKFGENHKETLETMSYLHQAIYLSHRHEESDGLINEMTVAARAIAEPEDLILGLHYLASALHIQYRHDDAVVLWDEIITRSQSVFGKEDPMTTLAIKQQDLVRNCPVCKGPSNPSLNRAEDV</sequence>
<dbReference type="PANTHER" id="PTHR46082:SF11">
    <property type="entry name" value="AAA+ ATPASE DOMAIN-CONTAINING PROTEIN-RELATED"/>
    <property type="match status" value="1"/>
</dbReference>
<dbReference type="PANTHER" id="PTHR46082">
    <property type="entry name" value="ATP/GTP-BINDING PROTEIN-RELATED"/>
    <property type="match status" value="1"/>
</dbReference>
<keyword evidence="6" id="KW-1185">Reference proteome</keyword>
<evidence type="ECO:0000313" key="5">
    <source>
        <dbReference type="EMBL" id="KIM32148.1"/>
    </source>
</evidence>
<dbReference type="Gene3D" id="1.25.40.10">
    <property type="entry name" value="Tetratricopeptide repeat domain"/>
    <property type="match status" value="2"/>
</dbReference>
<dbReference type="Gene3D" id="3.40.1090.10">
    <property type="entry name" value="Cytosolic phospholipase A2 catalytic domain"/>
    <property type="match status" value="1"/>
</dbReference>
<dbReference type="InterPro" id="IPR011990">
    <property type="entry name" value="TPR-like_helical_dom_sf"/>
</dbReference>
<dbReference type="InterPro" id="IPR016035">
    <property type="entry name" value="Acyl_Trfase/lysoPLipase"/>
</dbReference>
<keyword evidence="3" id="KW-0812">Transmembrane</keyword>
<organism evidence="5 6">
    <name type="scientific">Serendipita vermifera MAFF 305830</name>
    <dbReference type="NCBI Taxonomy" id="933852"/>
    <lineage>
        <taxon>Eukaryota</taxon>
        <taxon>Fungi</taxon>
        <taxon>Dikarya</taxon>
        <taxon>Basidiomycota</taxon>
        <taxon>Agaricomycotina</taxon>
        <taxon>Agaricomycetes</taxon>
        <taxon>Sebacinales</taxon>
        <taxon>Serendipitaceae</taxon>
        <taxon>Serendipita</taxon>
    </lineage>
</organism>
<accession>A0A0C2X1L7</accession>
<dbReference type="HOGENOM" id="CLU_000288_125_6_1"/>
<dbReference type="InterPro" id="IPR019734">
    <property type="entry name" value="TPR_rpt"/>
</dbReference>
<feature type="transmembrane region" description="Helical" evidence="3">
    <location>
        <begin position="56"/>
        <end position="80"/>
    </location>
</feature>
<name>A0A0C2X1L7_SERVB</name>
<protein>
    <recommendedName>
        <fullName evidence="4">PNPLA domain-containing protein</fullName>
    </recommendedName>
</protein>
<evidence type="ECO:0000256" key="3">
    <source>
        <dbReference type="SAM" id="Phobius"/>
    </source>
</evidence>
<evidence type="ECO:0000313" key="6">
    <source>
        <dbReference type="Proteomes" id="UP000054097"/>
    </source>
</evidence>
<evidence type="ECO:0000256" key="2">
    <source>
        <dbReference type="PROSITE-ProRule" id="PRU01161"/>
    </source>
</evidence>